<gene>
    <name evidence="7" type="ORF">BDV29DRAFT_179470</name>
</gene>
<keyword evidence="6" id="KW-0503">Monooxygenase</keyword>
<dbReference type="OrthoDB" id="1844152at2759"/>
<dbReference type="GO" id="GO:0019748">
    <property type="term" value="P:secondary metabolic process"/>
    <property type="evidence" value="ECO:0007669"/>
    <property type="project" value="UniProtKB-ARBA"/>
</dbReference>
<evidence type="ECO:0000256" key="5">
    <source>
        <dbReference type="ARBA" id="ARBA00023004"/>
    </source>
</evidence>
<dbReference type="PANTHER" id="PTHR46206:SF7">
    <property type="entry name" value="P450, PUTATIVE (EUROFUNG)-RELATED"/>
    <property type="match status" value="1"/>
</dbReference>
<dbReference type="EMBL" id="ML732276">
    <property type="protein sequence ID" value="KAB8071305.1"/>
    <property type="molecule type" value="Genomic_DNA"/>
</dbReference>
<dbReference type="SUPFAM" id="SSF48264">
    <property type="entry name" value="Cytochrome P450"/>
    <property type="match status" value="1"/>
</dbReference>
<dbReference type="PANTHER" id="PTHR46206">
    <property type="entry name" value="CYTOCHROME P450"/>
    <property type="match status" value="1"/>
</dbReference>
<sequence length="531" mass="60417">MLRSASPLLSIPFQNTTSPMLSQLFQIVQFLREEAGLIWTCVALVLFVYLLLPKPTYSTNVKVPTVKFGSPWIPEILNRILFNTYAPSVIYDGYSKYKKSAYKILKPDGDLVVLSTKYAEELRQLPSSTLNALEATFTDHVGEYTTILTDSHLHTEAIQKRLTPAIGRLIPRITSELDYAFEVEFPRCDDKFVAINPYEVFLRLVARVGARIFIGDELCREEKWLNASIAYTKDIFLTIALMRPLPGFLHPIVGRILPSSRSLDRQLVYVKEELLGPVIEKRRRMEAASDPNYEKPDDFLQWMMDLAKTENESHPHNLAQRLLGITSMAVVHTSAMSLTHILYDLLVMPHWLQPLLDEIRTQVPDWKNVTQAELNNLKLMDGFLKESQRLNPPGELAFHRVVKHDLTLSDGLLLPKGTHICMASGPISRDPEVVGDPEVFDAYRFIKQNTATSGFVSTGPNNMHFGLGRYACPGRFFASFVMKLILSRFLMEYEFRFSTEQKERPKNLLIGDKIVPNVSTAILIKKRVSDV</sequence>
<proteinExistence type="inferred from homology"/>
<accession>A0A5N5WU73</accession>
<evidence type="ECO:0000313" key="8">
    <source>
        <dbReference type="Proteomes" id="UP000326565"/>
    </source>
</evidence>
<dbReference type="CDD" id="cd11041">
    <property type="entry name" value="CYP503A1-like"/>
    <property type="match status" value="1"/>
</dbReference>
<dbReference type="Pfam" id="PF00067">
    <property type="entry name" value="p450"/>
    <property type="match status" value="1"/>
</dbReference>
<dbReference type="Proteomes" id="UP000326565">
    <property type="component" value="Unassembled WGS sequence"/>
</dbReference>
<evidence type="ECO:0000256" key="4">
    <source>
        <dbReference type="ARBA" id="ARBA00023002"/>
    </source>
</evidence>
<dbReference type="InterPro" id="IPR001128">
    <property type="entry name" value="Cyt_P450"/>
</dbReference>
<evidence type="ECO:0000256" key="3">
    <source>
        <dbReference type="ARBA" id="ARBA00022723"/>
    </source>
</evidence>
<keyword evidence="3" id="KW-0479">Metal-binding</keyword>
<comment type="similarity">
    <text evidence="2">Belongs to the cytochrome P450 family.</text>
</comment>
<name>A0A5N5WU73_9EURO</name>
<dbReference type="GO" id="GO:0004497">
    <property type="term" value="F:monooxygenase activity"/>
    <property type="evidence" value="ECO:0007669"/>
    <property type="project" value="UniProtKB-KW"/>
</dbReference>
<dbReference type="InterPro" id="IPR036396">
    <property type="entry name" value="Cyt_P450_sf"/>
</dbReference>
<protein>
    <submittedName>
        <fullName evidence="7">Cytochrome P450</fullName>
    </submittedName>
</protein>
<evidence type="ECO:0000256" key="1">
    <source>
        <dbReference type="ARBA" id="ARBA00001971"/>
    </source>
</evidence>
<evidence type="ECO:0000313" key="7">
    <source>
        <dbReference type="EMBL" id="KAB8071305.1"/>
    </source>
</evidence>
<evidence type="ECO:0000256" key="2">
    <source>
        <dbReference type="ARBA" id="ARBA00010617"/>
    </source>
</evidence>
<dbReference type="GO" id="GO:0016705">
    <property type="term" value="F:oxidoreductase activity, acting on paired donors, with incorporation or reduction of molecular oxygen"/>
    <property type="evidence" value="ECO:0007669"/>
    <property type="project" value="InterPro"/>
</dbReference>
<evidence type="ECO:0000256" key="6">
    <source>
        <dbReference type="ARBA" id="ARBA00023033"/>
    </source>
</evidence>
<comment type="cofactor">
    <cofactor evidence="1">
        <name>heme</name>
        <dbReference type="ChEBI" id="CHEBI:30413"/>
    </cofactor>
</comment>
<keyword evidence="8" id="KW-1185">Reference proteome</keyword>
<organism evidence="7 8">
    <name type="scientific">Aspergillus leporis</name>
    <dbReference type="NCBI Taxonomy" id="41062"/>
    <lineage>
        <taxon>Eukaryota</taxon>
        <taxon>Fungi</taxon>
        <taxon>Dikarya</taxon>
        <taxon>Ascomycota</taxon>
        <taxon>Pezizomycotina</taxon>
        <taxon>Eurotiomycetes</taxon>
        <taxon>Eurotiomycetidae</taxon>
        <taxon>Eurotiales</taxon>
        <taxon>Aspergillaceae</taxon>
        <taxon>Aspergillus</taxon>
        <taxon>Aspergillus subgen. Circumdati</taxon>
    </lineage>
</organism>
<reference evidence="7 8" key="1">
    <citation type="submission" date="2019-04" db="EMBL/GenBank/DDBJ databases">
        <title>Friends and foes A comparative genomics study of 23 Aspergillus species from section Flavi.</title>
        <authorList>
            <consortium name="DOE Joint Genome Institute"/>
            <person name="Kjaerbolling I."/>
            <person name="Vesth T."/>
            <person name="Frisvad J.C."/>
            <person name="Nybo J.L."/>
            <person name="Theobald S."/>
            <person name="Kildgaard S."/>
            <person name="Isbrandt T."/>
            <person name="Kuo A."/>
            <person name="Sato A."/>
            <person name="Lyhne E.K."/>
            <person name="Kogle M.E."/>
            <person name="Wiebenga A."/>
            <person name="Kun R.S."/>
            <person name="Lubbers R.J."/>
            <person name="Makela M.R."/>
            <person name="Barry K."/>
            <person name="Chovatia M."/>
            <person name="Clum A."/>
            <person name="Daum C."/>
            <person name="Haridas S."/>
            <person name="He G."/>
            <person name="LaButti K."/>
            <person name="Lipzen A."/>
            <person name="Mondo S."/>
            <person name="Riley R."/>
            <person name="Salamov A."/>
            <person name="Simmons B.A."/>
            <person name="Magnuson J.K."/>
            <person name="Henrissat B."/>
            <person name="Mortensen U.H."/>
            <person name="Larsen T.O."/>
            <person name="Devries R.P."/>
            <person name="Grigoriev I.V."/>
            <person name="Machida M."/>
            <person name="Baker S.E."/>
            <person name="Andersen M.R."/>
        </authorList>
    </citation>
    <scope>NUCLEOTIDE SEQUENCE [LARGE SCALE GENOMIC DNA]</scope>
    <source>
        <strain evidence="7 8">CBS 151.66</strain>
    </source>
</reference>
<keyword evidence="5" id="KW-0408">Iron</keyword>
<keyword evidence="4" id="KW-0560">Oxidoreductase</keyword>
<dbReference type="Gene3D" id="1.10.630.10">
    <property type="entry name" value="Cytochrome P450"/>
    <property type="match status" value="1"/>
</dbReference>
<dbReference type="GO" id="GO:0020037">
    <property type="term" value="F:heme binding"/>
    <property type="evidence" value="ECO:0007669"/>
    <property type="project" value="InterPro"/>
</dbReference>
<dbReference type="GO" id="GO:0005506">
    <property type="term" value="F:iron ion binding"/>
    <property type="evidence" value="ECO:0007669"/>
    <property type="project" value="InterPro"/>
</dbReference>
<dbReference type="AlphaFoldDB" id="A0A5N5WU73"/>